<feature type="transmembrane region" description="Helical" evidence="1">
    <location>
        <begin position="145"/>
        <end position="165"/>
    </location>
</feature>
<feature type="transmembrane region" description="Helical" evidence="1">
    <location>
        <begin position="20"/>
        <end position="51"/>
    </location>
</feature>
<protein>
    <submittedName>
        <fullName evidence="3">GGDEF domain-containing protein</fullName>
    </submittedName>
</protein>
<keyword evidence="1" id="KW-1133">Transmembrane helix</keyword>
<keyword evidence="1" id="KW-0472">Membrane</keyword>
<feature type="transmembrane region" description="Helical" evidence="1">
    <location>
        <begin position="72"/>
        <end position="90"/>
    </location>
</feature>
<reference evidence="3 4" key="1">
    <citation type="submission" date="2018-07" db="EMBL/GenBank/DDBJ databases">
        <title>Erythrobacter nanhaiensis sp. nov., a novel member of the genus Erythrobacter isolated from the South China Sea.</title>
        <authorList>
            <person name="Chen X."/>
            <person name="Liu J."/>
        </authorList>
    </citation>
    <scope>NUCLEOTIDE SEQUENCE [LARGE SCALE GENOMIC DNA]</scope>
    <source>
        <strain evidence="3 4">S-5</strain>
    </source>
</reference>
<dbReference type="InterPro" id="IPR052155">
    <property type="entry name" value="Biofilm_reg_signaling"/>
</dbReference>
<dbReference type="AlphaFoldDB" id="A0A395LKF6"/>
<feature type="transmembrane region" description="Helical" evidence="1">
    <location>
        <begin position="96"/>
        <end position="114"/>
    </location>
</feature>
<dbReference type="SMART" id="SM00267">
    <property type="entry name" value="GGDEF"/>
    <property type="match status" value="1"/>
</dbReference>
<dbReference type="Pfam" id="PF00990">
    <property type="entry name" value="GGDEF"/>
    <property type="match status" value="1"/>
</dbReference>
<dbReference type="OrthoDB" id="9812260at2"/>
<feature type="domain" description="GGDEF" evidence="2">
    <location>
        <begin position="210"/>
        <end position="344"/>
    </location>
</feature>
<evidence type="ECO:0000313" key="3">
    <source>
        <dbReference type="EMBL" id="RDS77281.1"/>
    </source>
</evidence>
<dbReference type="CDD" id="cd01949">
    <property type="entry name" value="GGDEF"/>
    <property type="match status" value="1"/>
</dbReference>
<keyword evidence="4" id="KW-1185">Reference proteome</keyword>
<dbReference type="EMBL" id="QRBB01000001">
    <property type="protein sequence ID" value="RDS77281.1"/>
    <property type="molecule type" value="Genomic_DNA"/>
</dbReference>
<evidence type="ECO:0000313" key="4">
    <source>
        <dbReference type="Proteomes" id="UP000254101"/>
    </source>
</evidence>
<evidence type="ECO:0000259" key="2">
    <source>
        <dbReference type="PROSITE" id="PS50887"/>
    </source>
</evidence>
<organism evidence="3 4">
    <name type="scientific">Alteriqipengyuania lutimaris</name>
    <dbReference type="NCBI Taxonomy" id="1538146"/>
    <lineage>
        <taxon>Bacteria</taxon>
        <taxon>Pseudomonadati</taxon>
        <taxon>Pseudomonadota</taxon>
        <taxon>Alphaproteobacteria</taxon>
        <taxon>Sphingomonadales</taxon>
        <taxon>Erythrobacteraceae</taxon>
        <taxon>Alteriqipengyuania</taxon>
    </lineage>
</organism>
<gene>
    <name evidence="3" type="ORF">DL238_06405</name>
</gene>
<keyword evidence="1" id="KW-0812">Transmembrane</keyword>
<comment type="caution">
    <text evidence="3">The sequence shown here is derived from an EMBL/GenBank/DDBJ whole genome shotgun (WGS) entry which is preliminary data.</text>
</comment>
<dbReference type="Proteomes" id="UP000254101">
    <property type="component" value="Unassembled WGS sequence"/>
</dbReference>
<dbReference type="Gene3D" id="3.30.70.270">
    <property type="match status" value="1"/>
</dbReference>
<dbReference type="SUPFAM" id="SSF55073">
    <property type="entry name" value="Nucleotide cyclase"/>
    <property type="match status" value="1"/>
</dbReference>
<accession>A0A395LKF6</accession>
<dbReference type="PANTHER" id="PTHR44757">
    <property type="entry name" value="DIGUANYLATE CYCLASE DGCP"/>
    <property type="match status" value="1"/>
</dbReference>
<evidence type="ECO:0000256" key="1">
    <source>
        <dbReference type="SAM" id="Phobius"/>
    </source>
</evidence>
<sequence>MGGALLSSPGAIILGAINGLLLAALAVYVIGGVVITAIAVAQLLLLLARLVSQKRVAAIRAKGEVPAIDTSVYLSILWCALQGGLLFFAMRSANPVMMVICTAHCMGLVGPLCARNYAAPKLALLLVSLCVGPLILGAISTGEPLMLALLVLLPGFMLGSTQLLAHYRNAMLTALHAEMINADRARHDPLTGLLNRHGLERIMKGLASDEVFSLACFDLDGFKPINDRFGHAAGDRLLCEVADRMKDALTDGQVLARIGGDEFLALLKGQGPLAAETTIDRVLSRVSDAPYAVDAKSLVEIGVTAGFACYPEDATNIADLHILADRAMYAAKEAGKGFGTRYEPSLAA</sequence>
<feature type="transmembrane region" description="Helical" evidence="1">
    <location>
        <begin position="121"/>
        <end position="139"/>
    </location>
</feature>
<dbReference type="NCBIfam" id="TIGR00254">
    <property type="entry name" value="GGDEF"/>
    <property type="match status" value="1"/>
</dbReference>
<name>A0A395LKF6_9SPHN</name>
<dbReference type="InterPro" id="IPR000160">
    <property type="entry name" value="GGDEF_dom"/>
</dbReference>
<dbReference type="InterPro" id="IPR029787">
    <property type="entry name" value="Nucleotide_cyclase"/>
</dbReference>
<dbReference type="PANTHER" id="PTHR44757:SF2">
    <property type="entry name" value="BIOFILM ARCHITECTURE MAINTENANCE PROTEIN MBAA"/>
    <property type="match status" value="1"/>
</dbReference>
<dbReference type="InterPro" id="IPR043128">
    <property type="entry name" value="Rev_trsase/Diguanyl_cyclase"/>
</dbReference>
<dbReference type="PROSITE" id="PS50887">
    <property type="entry name" value="GGDEF"/>
    <property type="match status" value="1"/>
</dbReference>
<proteinExistence type="predicted"/>